<protein>
    <submittedName>
        <fullName evidence="4">Chemotaxis protein CheY</fullName>
    </submittedName>
</protein>
<feature type="modified residue" description="4-aspartylphosphate" evidence="2">
    <location>
        <position position="55"/>
    </location>
</feature>
<evidence type="ECO:0000259" key="3">
    <source>
        <dbReference type="PROSITE" id="PS50110"/>
    </source>
</evidence>
<sequence>MMAKQILVVDDSLMMRKAITKLFEESGYTVVAQAKNGNEALVLYKLYQPDLVTMDLTMKEMDGFEAASLIIAYDAQAKILFLSNLDKDKYETEVKRLGGIGFVSKHSTNEILDIIQNN</sequence>
<keyword evidence="1 2" id="KW-0597">Phosphoprotein</keyword>
<dbReference type="PANTHER" id="PTHR44591:SF3">
    <property type="entry name" value="RESPONSE REGULATORY DOMAIN-CONTAINING PROTEIN"/>
    <property type="match status" value="1"/>
</dbReference>
<dbReference type="InterPro" id="IPR001789">
    <property type="entry name" value="Sig_transdc_resp-reg_receiver"/>
</dbReference>
<evidence type="ECO:0000313" key="5">
    <source>
        <dbReference type="Proteomes" id="UP000236724"/>
    </source>
</evidence>
<evidence type="ECO:0000256" key="1">
    <source>
        <dbReference type="ARBA" id="ARBA00022553"/>
    </source>
</evidence>
<keyword evidence="5" id="KW-1185">Reference proteome</keyword>
<dbReference type="Pfam" id="PF00072">
    <property type="entry name" value="Response_reg"/>
    <property type="match status" value="1"/>
</dbReference>
<evidence type="ECO:0000313" key="4">
    <source>
        <dbReference type="EMBL" id="SEH05125.1"/>
    </source>
</evidence>
<accession>A0A1H6F836</accession>
<dbReference type="SMART" id="SM00448">
    <property type="entry name" value="REC"/>
    <property type="match status" value="1"/>
</dbReference>
<dbReference type="InterPro" id="IPR050595">
    <property type="entry name" value="Bact_response_regulator"/>
</dbReference>
<gene>
    <name evidence="4" type="primary">cheY_1</name>
    <name evidence="4" type="ORF">MBHS_00978</name>
</gene>
<dbReference type="PANTHER" id="PTHR44591">
    <property type="entry name" value="STRESS RESPONSE REGULATOR PROTEIN 1"/>
    <property type="match status" value="1"/>
</dbReference>
<dbReference type="PROSITE" id="PS50110">
    <property type="entry name" value="RESPONSE_REGULATORY"/>
    <property type="match status" value="1"/>
</dbReference>
<evidence type="ECO:0000256" key="2">
    <source>
        <dbReference type="PROSITE-ProRule" id="PRU00169"/>
    </source>
</evidence>
<dbReference type="SUPFAM" id="SSF52172">
    <property type="entry name" value="CheY-like"/>
    <property type="match status" value="1"/>
</dbReference>
<dbReference type="AlphaFoldDB" id="A0A1H6F836"/>
<dbReference type="EMBL" id="FMSV02000159">
    <property type="protein sequence ID" value="SEH05125.1"/>
    <property type="molecule type" value="Genomic_DNA"/>
</dbReference>
<reference evidence="4 5" key="1">
    <citation type="submission" date="2016-10" db="EMBL/GenBank/DDBJ databases">
        <authorList>
            <person name="de Groot N.N."/>
        </authorList>
    </citation>
    <scope>NUCLEOTIDE SEQUENCE [LARGE SCALE GENOMIC DNA]</scope>
    <source>
        <strain evidence="4">MBHS1</strain>
    </source>
</reference>
<proteinExistence type="predicted"/>
<dbReference type="Proteomes" id="UP000236724">
    <property type="component" value="Unassembled WGS sequence"/>
</dbReference>
<dbReference type="InterPro" id="IPR011006">
    <property type="entry name" value="CheY-like_superfamily"/>
</dbReference>
<name>A0A1H6F836_9GAMM</name>
<dbReference type="GO" id="GO:0000160">
    <property type="term" value="P:phosphorelay signal transduction system"/>
    <property type="evidence" value="ECO:0007669"/>
    <property type="project" value="InterPro"/>
</dbReference>
<dbReference type="OrthoDB" id="9796655at2"/>
<feature type="domain" description="Response regulatory" evidence="3">
    <location>
        <begin position="5"/>
        <end position="118"/>
    </location>
</feature>
<organism evidence="4 5">
    <name type="scientific">Candidatus Venteria ishoeyi</name>
    <dbReference type="NCBI Taxonomy" id="1899563"/>
    <lineage>
        <taxon>Bacteria</taxon>
        <taxon>Pseudomonadati</taxon>
        <taxon>Pseudomonadota</taxon>
        <taxon>Gammaproteobacteria</taxon>
        <taxon>Thiotrichales</taxon>
        <taxon>Thiotrichaceae</taxon>
        <taxon>Venteria</taxon>
    </lineage>
</organism>
<dbReference type="Gene3D" id="3.40.50.2300">
    <property type="match status" value="1"/>
</dbReference>
<dbReference type="RefSeq" id="WP_103919102.1">
    <property type="nucleotide sequence ID" value="NZ_FMSV02000159.1"/>
</dbReference>